<dbReference type="EMBL" id="RJJE01000017">
    <property type="protein sequence ID" value="RNI27538.1"/>
    <property type="molecule type" value="Genomic_DNA"/>
</dbReference>
<reference evidence="2 3" key="1">
    <citation type="submission" date="2018-11" db="EMBL/GenBank/DDBJ databases">
        <title>Rufibacter latericius sp. nov., isolated from water in Baiyang Lake.</title>
        <authorList>
            <person name="Yang Y."/>
        </authorList>
    </citation>
    <scope>NUCLEOTIDE SEQUENCE [LARGE SCALE GENOMIC DNA]</scope>
    <source>
        <strain evidence="2 3">MCC P1</strain>
    </source>
</reference>
<proteinExistence type="predicted"/>
<dbReference type="OrthoDB" id="1122808at2"/>
<dbReference type="Proteomes" id="UP000271010">
    <property type="component" value="Unassembled WGS sequence"/>
</dbReference>
<dbReference type="RefSeq" id="WP_123134005.1">
    <property type="nucleotide sequence ID" value="NZ_RJJE01000017.1"/>
</dbReference>
<comment type="caution">
    <text evidence="2">The sequence shown here is derived from an EMBL/GenBank/DDBJ whole genome shotgun (WGS) entry which is preliminary data.</text>
</comment>
<keyword evidence="3" id="KW-1185">Reference proteome</keyword>
<evidence type="ECO:0000313" key="2">
    <source>
        <dbReference type="EMBL" id="RNI27538.1"/>
    </source>
</evidence>
<name>A0A3M9MS43_9BACT</name>
<feature type="transmembrane region" description="Helical" evidence="1">
    <location>
        <begin position="51"/>
        <end position="74"/>
    </location>
</feature>
<evidence type="ECO:0000256" key="1">
    <source>
        <dbReference type="SAM" id="Phobius"/>
    </source>
</evidence>
<organism evidence="2 3">
    <name type="scientific">Rufibacter immobilis</name>
    <dbReference type="NCBI Taxonomy" id="1348778"/>
    <lineage>
        <taxon>Bacteria</taxon>
        <taxon>Pseudomonadati</taxon>
        <taxon>Bacteroidota</taxon>
        <taxon>Cytophagia</taxon>
        <taxon>Cytophagales</taxon>
        <taxon>Hymenobacteraceae</taxon>
        <taxon>Rufibacter</taxon>
    </lineage>
</organism>
<protein>
    <submittedName>
        <fullName evidence="2">Uncharacterized protein</fullName>
    </submittedName>
</protein>
<evidence type="ECO:0000313" key="3">
    <source>
        <dbReference type="Proteomes" id="UP000271010"/>
    </source>
</evidence>
<dbReference type="AlphaFoldDB" id="A0A3M9MS43"/>
<keyword evidence="1" id="KW-0812">Transmembrane</keyword>
<accession>A0A3M9MS43</accession>
<keyword evidence="1" id="KW-1133">Transmembrane helix</keyword>
<sequence length="141" mass="16981">MKKQEDTFQSLVFEQEEMESYWKYLKEGRGDWSERFILWTSKVSNYYGKDWVLPVIWMIIFNFLFFILIGAGLVTNRAITIDDYLSLFGRVTYLFNPAHQVNNIHDKINLSNFSLVFDFISRIFTSYFIFQTIKAFRKYSK</sequence>
<keyword evidence="1" id="KW-0472">Membrane</keyword>
<gene>
    <name evidence="2" type="ORF">EFA69_15545</name>
</gene>